<dbReference type="PROSITE" id="PS50213">
    <property type="entry name" value="FAS1"/>
    <property type="match status" value="1"/>
</dbReference>
<dbReference type="PANTHER" id="PTHR10900:SF77">
    <property type="entry name" value="FI19380P1"/>
    <property type="match status" value="1"/>
</dbReference>
<proteinExistence type="predicted"/>
<evidence type="ECO:0000313" key="2">
    <source>
        <dbReference type="EMBL" id="KLK88055.1"/>
    </source>
</evidence>
<accession>A0A0H1QYT7</accession>
<dbReference type="PANTHER" id="PTHR10900">
    <property type="entry name" value="PERIOSTIN-RELATED"/>
    <property type="match status" value="1"/>
</dbReference>
<dbReference type="InterPro" id="IPR050904">
    <property type="entry name" value="Adhesion/Biosynth-related"/>
</dbReference>
<keyword evidence="3" id="KW-1185">Reference proteome</keyword>
<dbReference type="Pfam" id="PF02469">
    <property type="entry name" value="Fasciclin"/>
    <property type="match status" value="1"/>
</dbReference>
<name>A0A0H1QYT7_9EURY</name>
<evidence type="ECO:0000313" key="3">
    <source>
        <dbReference type="Proteomes" id="UP000035301"/>
    </source>
</evidence>
<dbReference type="Gene3D" id="2.30.180.10">
    <property type="entry name" value="FAS1 domain"/>
    <property type="match status" value="1"/>
</dbReference>
<dbReference type="STRING" id="1550566.SZ63_03010"/>
<dbReference type="RefSeq" id="WP_048180983.1">
    <property type="nucleotide sequence ID" value="NZ_JXOJ01000002.1"/>
</dbReference>
<dbReference type="OrthoDB" id="105895at2157"/>
<dbReference type="InterPro" id="IPR036378">
    <property type="entry name" value="FAS1_dom_sf"/>
</dbReference>
<feature type="domain" description="FAS1" evidence="1">
    <location>
        <begin position="1"/>
        <end position="132"/>
    </location>
</feature>
<gene>
    <name evidence="2" type="ORF">SZ63_03010</name>
</gene>
<dbReference type="SMART" id="SM00554">
    <property type="entry name" value="FAS1"/>
    <property type="match status" value="1"/>
</dbReference>
<dbReference type="EMBL" id="JXOJ01000002">
    <property type="protein sequence ID" value="KLK88055.1"/>
    <property type="molecule type" value="Genomic_DNA"/>
</dbReference>
<sequence length="148" mass="16484">MVKIFDMLQNDSRFGRLVEIIRTVGEEEMLQGEGPMTFFAPVDSAWDAIPEPNRSMILNDKQMLSHLIDFFTIGNHKCTLESLLSKNVVQTVEGNTIMVRNTDRGTQVDEAVVLEGDIEVENGIIHALDSVPFATLAQAEQAYLSTNV</sequence>
<dbReference type="SUPFAM" id="SSF82153">
    <property type="entry name" value="FAS1 domain"/>
    <property type="match status" value="1"/>
</dbReference>
<organism evidence="2 3">
    <name type="scientific">Methanoculleus sediminis</name>
    <dbReference type="NCBI Taxonomy" id="1550566"/>
    <lineage>
        <taxon>Archaea</taxon>
        <taxon>Methanobacteriati</taxon>
        <taxon>Methanobacteriota</taxon>
        <taxon>Stenosarchaea group</taxon>
        <taxon>Methanomicrobia</taxon>
        <taxon>Methanomicrobiales</taxon>
        <taxon>Methanomicrobiaceae</taxon>
        <taxon>Methanoculleus</taxon>
    </lineage>
</organism>
<dbReference type="AlphaFoldDB" id="A0A0H1QYT7"/>
<dbReference type="Proteomes" id="UP000035301">
    <property type="component" value="Unassembled WGS sequence"/>
</dbReference>
<dbReference type="PATRIC" id="fig|1550566.3.peg.646"/>
<dbReference type="InterPro" id="IPR000782">
    <property type="entry name" value="FAS1_domain"/>
</dbReference>
<evidence type="ECO:0000259" key="1">
    <source>
        <dbReference type="PROSITE" id="PS50213"/>
    </source>
</evidence>
<protein>
    <submittedName>
        <fullName evidence="2">Fasciclin</fullName>
    </submittedName>
</protein>
<comment type="caution">
    <text evidence="2">The sequence shown here is derived from an EMBL/GenBank/DDBJ whole genome shotgun (WGS) entry which is preliminary data.</text>
</comment>
<reference evidence="2 3" key="1">
    <citation type="journal article" date="2015" name="Int. J. Syst. Evol. Microbiol.">
        <title>Methanoculleus sediminis sp. nov., a methanogen from sediments near a submarine mud volcano.</title>
        <authorList>
            <person name="Chen S.C."/>
            <person name="Chen M.F."/>
            <person name="Lai M.C."/>
            <person name="Weng C.Y."/>
            <person name="Wu S.Y."/>
            <person name="Lin S."/>
            <person name="Yang T.F."/>
            <person name="Chen P.C."/>
        </authorList>
    </citation>
    <scope>NUCLEOTIDE SEQUENCE [LARGE SCALE GENOMIC DNA]</scope>
    <source>
        <strain evidence="2 3">S3Fa</strain>
    </source>
</reference>